<gene>
    <name evidence="5" type="ORF">SAMN05216259_109204</name>
</gene>
<dbReference type="SMART" id="SM00448">
    <property type="entry name" value="REC"/>
    <property type="match status" value="1"/>
</dbReference>
<dbReference type="OrthoDB" id="9808843at2"/>
<sequence>MIRVLLAEDMNMVRGALVALLSMEPDIEVVSEVDHGDRVVSTALECRPDIAVLDIDLPGTDGLSAATSLHELLPSCGTLILTSLGRPGLLQRALAARVSGFLLKDAPPEQLASAIRKVSAGERVVDPELVLAAWDHAQNPLTNRETEVLRLAAQGAEVGEIASTLFLSAGTVRNYLSTIVTKLNARNRVDAIRIAQAAGWLP</sequence>
<dbReference type="InterPro" id="IPR001789">
    <property type="entry name" value="Sig_transdc_resp-reg_receiver"/>
</dbReference>
<dbReference type="CDD" id="cd06170">
    <property type="entry name" value="LuxR_C_like"/>
    <property type="match status" value="1"/>
</dbReference>
<dbReference type="PANTHER" id="PTHR43214">
    <property type="entry name" value="TWO-COMPONENT RESPONSE REGULATOR"/>
    <property type="match status" value="1"/>
</dbReference>
<dbReference type="AlphaFoldDB" id="A0A1H0J2N8"/>
<accession>A0A1H0J2N8</accession>
<dbReference type="Pfam" id="PF00072">
    <property type="entry name" value="Response_reg"/>
    <property type="match status" value="1"/>
</dbReference>
<evidence type="ECO:0000313" key="5">
    <source>
        <dbReference type="EMBL" id="SDO37621.1"/>
    </source>
</evidence>
<proteinExistence type="predicted"/>
<dbReference type="GO" id="GO:0006355">
    <property type="term" value="P:regulation of DNA-templated transcription"/>
    <property type="evidence" value="ECO:0007669"/>
    <property type="project" value="InterPro"/>
</dbReference>
<dbReference type="GO" id="GO:0003677">
    <property type="term" value="F:DNA binding"/>
    <property type="evidence" value="ECO:0007669"/>
    <property type="project" value="UniProtKB-KW"/>
</dbReference>
<evidence type="ECO:0000256" key="2">
    <source>
        <dbReference type="PROSITE-ProRule" id="PRU00169"/>
    </source>
</evidence>
<dbReference type="InterPro" id="IPR011006">
    <property type="entry name" value="CheY-like_superfamily"/>
</dbReference>
<dbReference type="PROSITE" id="PS50110">
    <property type="entry name" value="RESPONSE_REGULATORY"/>
    <property type="match status" value="1"/>
</dbReference>
<dbReference type="RefSeq" id="WP_093786098.1">
    <property type="nucleotide sequence ID" value="NZ_FNIE01000009.1"/>
</dbReference>
<organism evidence="5 6">
    <name type="scientific">Actinacidiphila guanduensis</name>
    <dbReference type="NCBI Taxonomy" id="310781"/>
    <lineage>
        <taxon>Bacteria</taxon>
        <taxon>Bacillati</taxon>
        <taxon>Actinomycetota</taxon>
        <taxon>Actinomycetes</taxon>
        <taxon>Kitasatosporales</taxon>
        <taxon>Streptomycetaceae</taxon>
        <taxon>Actinacidiphila</taxon>
    </lineage>
</organism>
<dbReference type="InterPro" id="IPR039420">
    <property type="entry name" value="WalR-like"/>
</dbReference>
<dbReference type="PRINTS" id="PR00038">
    <property type="entry name" value="HTHLUXR"/>
</dbReference>
<name>A0A1H0J2N8_9ACTN</name>
<keyword evidence="6" id="KW-1185">Reference proteome</keyword>
<keyword evidence="1" id="KW-0238">DNA-binding</keyword>
<dbReference type="Pfam" id="PF00196">
    <property type="entry name" value="GerE"/>
    <property type="match status" value="1"/>
</dbReference>
<evidence type="ECO:0000259" key="3">
    <source>
        <dbReference type="PROSITE" id="PS50043"/>
    </source>
</evidence>
<evidence type="ECO:0000313" key="6">
    <source>
        <dbReference type="Proteomes" id="UP000199341"/>
    </source>
</evidence>
<dbReference type="PROSITE" id="PS50043">
    <property type="entry name" value="HTH_LUXR_2"/>
    <property type="match status" value="1"/>
</dbReference>
<feature type="domain" description="HTH luxR-type" evidence="3">
    <location>
        <begin position="134"/>
        <end position="199"/>
    </location>
</feature>
<dbReference type="Gene3D" id="3.40.50.2300">
    <property type="match status" value="1"/>
</dbReference>
<protein>
    <submittedName>
        <fullName evidence="5">Two component transcriptional regulator, LuxR family</fullName>
    </submittedName>
</protein>
<reference evidence="5 6" key="1">
    <citation type="submission" date="2016-10" db="EMBL/GenBank/DDBJ databases">
        <authorList>
            <person name="de Groot N.N."/>
        </authorList>
    </citation>
    <scope>NUCLEOTIDE SEQUENCE [LARGE SCALE GENOMIC DNA]</scope>
    <source>
        <strain evidence="5 6">CGMCC 4.2022</strain>
    </source>
</reference>
<feature type="domain" description="Response regulatory" evidence="4">
    <location>
        <begin position="3"/>
        <end position="119"/>
    </location>
</feature>
<dbReference type="SMART" id="SM00421">
    <property type="entry name" value="HTH_LUXR"/>
    <property type="match status" value="1"/>
</dbReference>
<feature type="modified residue" description="4-aspartylphosphate" evidence="2">
    <location>
        <position position="54"/>
    </location>
</feature>
<dbReference type="STRING" id="310781.SAMN05216259_109204"/>
<dbReference type="SUPFAM" id="SSF46894">
    <property type="entry name" value="C-terminal effector domain of the bipartite response regulators"/>
    <property type="match status" value="1"/>
</dbReference>
<dbReference type="SUPFAM" id="SSF52172">
    <property type="entry name" value="CheY-like"/>
    <property type="match status" value="1"/>
</dbReference>
<dbReference type="PANTHER" id="PTHR43214:SF42">
    <property type="entry name" value="TRANSCRIPTIONAL REGULATORY PROTEIN DESR"/>
    <property type="match status" value="1"/>
</dbReference>
<evidence type="ECO:0000256" key="1">
    <source>
        <dbReference type="ARBA" id="ARBA00023125"/>
    </source>
</evidence>
<evidence type="ECO:0000259" key="4">
    <source>
        <dbReference type="PROSITE" id="PS50110"/>
    </source>
</evidence>
<keyword evidence="2" id="KW-0597">Phosphoprotein</keyword>
<dbReference type="EMBL" id="FNIE01000009">
    <property type="protein sequence ID" value="SDO37621.1"/>
    <property type="molecule type" value="Genomic_DNA"/>
</dbReference>
<dbReference type="InterPro" id="IPR000792">
    <property type="entry name" value="Tscrpt_reg_LuxR_C"/>
</dbReference>
<dbReference type="GO" id="GO:0000160">
    <property type="term" value="P:phosphorelay signal transduction system"/>
    <property type="evidence" value="ECO:0007669"/>
    <property type="project" value="InterPro"/>
</dbReference>
<dbReference type="Proteomes" id="UP000199341">
    <property type="component" value="Unassembled WGS sequence"/>
</dbReference>
<dbReference type="InterPro" id="IPR016032">
    <property type="entry name" value="Sig_transdc_resp-reg_C-effctor"/>
</dbReference>